<feature type="transmembrane region" description="Helical" evidence="7">
    <location>
        <begin position="141"/>
        <end position="160"/>
    </location>
</feature>
<evidence type="ECO:0000256" key="7">
    <source>
        <dbReference type="SAM" id="Phobius"/>
    </source>
</evidence>
<dbReference type="PROSITE" id="PS01271">
    <property type="entry name" value="NA_SULFATE"/>
    <property type="match status" value="1"/>
</dbReference>
<dbReference type="InterPro" id="IPR004680">
    <property type="entry name" value="Cit_transptr-like_dom"/>
</dbReference>
<organism evidence="9 10">
    <name type="scientific">Gracilimonas sediminicola</name>
    <dbReference type="NCBI Taxonomy" id="2952158"/>
    <lineage>
        <taxon>Bacteria</taxon>
        <taxon>Pseudomonadati</taxon>
        <taxon>Balneolota</taxon>
        <taxon>Balneolia</taxon>
        <taxon>Balneolales</taxon>
        <taxon>Balneolaceae</taxon>
        <taxon>Gracilimonas</taxon>
    </lineage>
</organism>
<evidence type="ECO:0000259" key="8">
    <source>
        <dbReference type="PROSITE" id="PS51202"/>
    </source>
</evidence>
<evidence type="ECO:0000256" key="6">
    <source>
        <dbReference type="ARBA" id="ARBA00023136"/>
    </source>
</evidence>
<keyword evidence="5 7" id="KW-1133">Transmembrane helix</keyword>
<dbReference type="AlphaFoldDB" id="A0A9X2L1C4"/>
<feature type="transmembrane region" description="Helical" evidence="7">
    <location>
        <begin position="57"/>
        <end position="80"/>
    </location>
</feature>
<dbReference type="RefSeq" id="WP_255132657.1">
    <property type="nucleotide sequence ID" value="NZ_JANDBC010000001.1"/>
</dbReference>
<dbReference type="Proteomes" id="UP001139125">
    <property type="component" value="Unassembled WGS sequence"/>
</dbReference>
<keyword evidence="10" id="KW-1185">Reference proteome</keyword>
<dbReference type="PANTHER" id="PTHR43652:SF2">
    <property type="entry name" value="BASIC AMINO ACID ANTIPORTER YFCC-RELATED"/>
    <property type="match status" value="1"/>
</dbReference>
<evidence type="ECO:0000256" key="1">
    <source>
        <dbReference type="ARBA" id="ARBA00004141"/>
    </source>
</evidence>
<dbReference type="InterPro" id="IPR051679">
    <property type="entry name" value="DASS-Related_Transporters"/>
</dbReference>
<protein>
    <submittedName>
        <fullName evidence="9">SLC13 family permease</fullName>
    </submittedName>
</protein>
<evidence type="ECO:0000313" key="10">
    <source>
        <dbReference type="Proteomes" id="UP001139125"/>
    </source>
</evidence>
<dbReference type="PROSITE" id="PS51202">
    <property type="entry name" value="RCK_C"/>
    <property type="match status" value="2"/>
</dbReference>
<dbReference type="EMBL" id="JANDBC010000001">
    <property type="protein sequence ID" value="MCP9290513.1"/>
    <property type="molecule type" value="Genomic_DNA"/>
</dbReference>
<evidence type="ECO:0000256" key="3">
    <source>
        <dbReference type="ARBA" id="ARBA00022692"/>
    </source>
</evidence>
<feature type="transmembrane region" description="Helical" evidence="7">
    <location>
        <begin position="445"/>
        <end position="466"/>
    </location>
</feature>
<feature type="transmembrane region" description="Helical" evidence="7">
    <location>
        <begin position="567"/>
        <end position="587"/>
    </location>
</feature>
<evidence type="ECO:0000256" key="4">
    <source>
        <dbReference type="ARBA" id="ARBA00022737"/>
    </source>
</evidence>
<gene>
    <name evidence="9" type="ORF">NM125_02825</name>
</gene>
<dbReference type="GO" id="GO:0005886">
    <property type="term" value="C:plasma membrane"/>
    <property type="evidence" value="ECO:0007669"/>
    <property type="project" value="TreeGrafter"/>
</dbReference>
<dbReference type="Pfam" id="PF03600">
    <property type="entry name" value="CitMHS"/>
    <property type="match status" value="1"/>
</dbReference>
<dbReference type="GO" id="GO:0006813">
    <property type="term" value="P:potassium ion transport"/>
    <property type="evidence" value="ECO:0007669"/>
    <property type="project" value="InterPro"/>
</dbReference>
<proteinExistence type="predicted"/>
<dbReference type="Pfam" id="PF02080">
    <property type="entry name" value="TrkA_C"/>
    <property type="match status" value="2"/>
</dbReference>
<feature type="transmembrane region" description="Helical" evidence="7">
    <location>
        <begin position="101"/>
        <end position="121"/>
    </location>
</feature>
<feature type="transmembrane region" description="Helical" evidence="7">
    <location>
        <begin position="526"/>
        <end position="547"/>
    </location>
</feature>
<comment type="caution">
    <text evidence="9">The sequence shown here is derived from an EMBL/GenBank/DDBJ whole genome shotgun (WGS) entry which is preliminary data.</text>
</comment>
<dbReference type="GO" id="GO:0008324">
    <property type="term" value="F:monoatomic cation transmembrane transporter activity"/>
    <property type="evidence" value="ECO:0007669"/>
    <property type="project" value="InterPro"/>
</dbReference>
<feature type="domain" description="RCK C-terminal" evidence="8">
    <location>
        <begin position="206"/>
        <end position="290"/>
    </location>
</feature>
<reference evidence="9" key="1">
    <citation type="submission" date="2022-06" db="EMBL/GenBank/DDBJ databases">
        <title>Gracilimonas sp. CAU 1638 isolated from sea sediment.</title>
        <authorList>
            <person name="Kim W."/>
        </authorList>
    </citation>
    <scope>NUCLEOTIDE SEQUENCE</scope>
    <source>
        <strain evidence="9">CAU 1638</strain>
    </source>
</reference>
<feature type="transmembrane region" description="Helical" evidence="7">
    <location>
        <begin position="6"/>
        <end position="21"/>
    </location>
</feature>
<dbReference type="InterPro" id="IPR031312">
    <property type="entry name" value="Na/sul_symport_CS"/>
</dbReference>
<feature type="transmembrane region" description="Helical" evidence="7">
    <location>
        <begin position="400"/>
        <end position="433"/>
    </location>
</feature>
<feature type="domain" description="RCK C-terminal" evidence="8">
    <location>
        <begin position="295"/>
        <end position="381"/>
    </location>
</feature>
<sequence length="589" mass="63466">MTIEGIAVLCVILICLILLVSTTVSVDIVLFGGLAVLFISGIIPAEQALSGFSNEGMLTVGALYIVAAGLKETGAIHFIVQKVMGNARTVKTAQLRIMSPVMVMSAFLNNTPIVASFIPALERWSRISQIPVSKILIPLSYAAILGGTCTLIGTSTNLILNGLMIEEASTRAIGILEPALIGIPCAIAGFIYLVIFGDKLLPERGSSMDTFQDPREYTIEMIVKDSTALSGKTIEDAGLRNLPGLFLIEIQRNGRAIPAPGPYEKLRGEDRLIFTGIVDSIIDLQQITGLEPATNQVFKLNAPRNERKMIEAVVSRSNPLMGRTIRDGNFRDRYDAVVLAVSRSGERINEKIGDITLKSGDVLLLEAHPNFVQKYRNANDFYLVSSIEDSSPVTYEKAWVAALSLMGMVVLAATGILSMLQAAIFAGGLLLVTKCFRYTTALESVDWRVLIAIASALGLGSALQYTGVAEQLATNLLSFAENDPTLALLLTYLATWLLTEMITNNAAAVLIFPIALSLAQSMGVDFMPFAMVMIIAASSSFSTPIGYQTNLMVYGPGGYKFTDFARIGLPLNLIVATIAVSLIPYIWSF</sequence>
<evidence type="ECO:0000256" key="2">
    <source>
        <dbReference type="ARBA" id="ARBA00022448"/>
    </source>
</evidence>
<dbReference type="SUPFAM" id="SSF116726">
    <property type="entry name" value="TrkA C-terminal domain-like"/>
    <property type="match status" value="2"/>
</dbReference>
<name>A0A9X2L1C4_9BACT</name>
<comment type="subcellular location">
    <subcellularLocation>
        <location evidence="1">Membrane</location>
        <topology evidence="1">Multi-pass membrane protein</topology>
    </subcellularLocation>
</comment>
<feature type="transmembrane region" description="Helical" evidence="7">
    <location>
        <begin position="172"/>
        <end position="195"/>
    </location>
</feature>
<accession>A0A9X2L1C4</accession>
<evidence type="ECO:0000256" key="5">
    <source>
        <dbReference type="ARBA" id="ARBA00022989"/>
    </source>
</evidence>
<keyword evidence="3 7" id="KW-0812">Transmembrane</keyword>
<dbReference type="InterPro" id="IPR006037">
    <property type="entry name" value="RCK_C"/>
</dbReference>
<evidence type="ECO:0000313" key="9">
    <source>
        <dbReference type="EMBL" id="MCP9290513.1"/>
    </source>
</evidence>
<dbReference type="PANTHER" id="PTHR43652">
    <property type="entry name" value="BASIC AMINO ACID ANTIPORTER YFCC-RELATED"/>
    <property type="match status" value="1"/>
</dbReference>
<dbReference type="InterPro" id="IPR036721">
    <property type="entry name" value="RCK_C_sf"/>
</dbReference>
<keyword evidence="2" id="KW-0813">Transport</keyword>
<feature type="transmembrane region" description="Helical" evidence="7">
    <location>
        <begin position="486"/>
        <end position="514"/>
    </location>
</feature>
<dbReference type="Gene3D" id="3.30.70.1450">
    <property type="entry name" value="Regulator of K+ conductance, C-terminal domain"/>
    <property type="match status" value="2"/>
</dbReference>
<keyword evidence="6 7" id="KW-0472">Membrane</keyword>
<dbReference type="FunFam" id="3.30.70.1450:FF:000009">
    <property type="entry name" value="SLC13 family permease"/>
    <property type="match status" value="1"/>
</dbReference>
<keyword evidence="4" id="KW-0677">Repeat</keyword>